<evidence type="ECO:0000256" key="2">
    <source>
        <dbReference type="ARBA" id="ARBA00022723"/>
    </source>
</evidence>
<dbReference type="Gene3D" id="2.60.120.330">
    <property type="entry name" value="B-lactam Antibiotic, Isopenicillin N Synthase, Chain"/>
    <property type="match status" value="1"/>
</dbReference>
<evidence type="ECO:0000256" key="5">
    <source>
        <dbReference type="RuleBase" id="RU003682"/>
    </source>
</evidence>
<dbReference type="GO" id="GO:0046872">
    <property type="term" value="F:metal ion binding"/>
    <property type="evidence" value="ECO:0007669"/>
    <property type="project" value="UniProtKB-KW"/>
</dbReference>
<dbReference type="InterPro" id="IPR005123">
    <property type="entry name" value="Oxoglu/Fe-dep_dioxygenase_dom"/>
</dbReference>
<dbReference type="PANTHER" id="PTHR47991">
    <property type="entry name" value="OXOGLUTARATE/IRON-DEPENDENT DIOXYGENASE"/>
    <property type="match status" value="1"/>
</dbReference>
<dbReference type="GO" id="GO:0016491">
    <property type="term" value="F:oxidoreductase activity"/>
    <property type="evidence" value="ECO:0007669"/>
    <property type="project" value="UniProtKB-KW"/>
</dbReference>
<dbReference type="OrthoDB" id="288590at2759"/>
<gene>
    <name evidence="8" type="ORF">SI8410_04005809</name>
</gene>
<dbReference type="Pfam" id="PF03171">
    <property type="entry name" value="2OG-FeII_Oxy"/>
    <property type="match status" value="1"/>
</dbReference>
<comment type="similarity">
    <text evidence="1 5">Belongs to the iron/ascorbate-dependent oxidoreductase family.</text>
</comment>
<organism evidence="8 9">
    <name type="scientific">Spirodela intermedia</name>
    <name type="common">Intermediate duckweed</name>
    <dbReference type="NCBI Taxonomy" id="51605"/>
    <lineage>
        <taxon>Eukaryota</taxon>
        <taxon>Viridiplantae</taxon>
        <taxon>Streptophyta</taxon>
        <taxon>Embryophyta</taxon>
        <taxon>Tracheophyta</taxon>
        <taxon>Spermatophyta</taxon>
        <taxon>Magnoliopsida</taxon>
        <taxon>Liliopsida</taxon>
        <taxon>Araceae</taxon>
        <taxon>Lemnoideae</taxon>
        <taxon>Spirodela</taxon>
    </lineage>
</organism>
<accession>A0A7I8KDI2</accession>
<evidence type="ECO:0000313" key="8">
    <source>
        <dbReference type="EMBL" id="CAA7395148.1"/>
    </source>
</evidence>
<evidence type="ECO:0000256" key="3">
    <source>
        <dbReference type="ARBA" id="ARBA00023002"/>
    </source>
</evidence>
<keyword evidence="4 5" id="KW-0408">Iron</keyword>
<proteinExistence type="inferred from homology"/>
<keyword evidence="3 5" id="KW-0560">Oxidoreductase</keyword>
<dbReference type="InterPro" id="IPR044861">
    <property type="entry name" value="IPNS-like_FE2OG_OXY"/>
</dbReference>
<feature type="region of interest" description="Disordered" evidence="6">
    <location>
        <begin position="1"/>
        <end position="20"/>
    </location>
</feature>
<reference evidence="8" key="1">
    <citation type="submission" date="2020-02" db="EMBL/GenBank/DDBJ databases">
        <authorList>
            <person name="Scholz U."/>
            <person name="Mascher M."/>
            <person name="Fiebig A."/>
        </authorList>
    </citation>
    <scope>NUCLEOTIDE SEQUENCE</scope>
</reference>
<dbReference type="InterPro" id="IPR027443">
    <property type="entry name" value="IPNS-like_sf"/>
</dbReference>
<keyword evidence="2 5" id="KW-0479">Metal-binding</keyword>
<dbReference type="Proteomes" id="UP000663760">
    <property type="component" value="Chromosome 4"/>
</dbReference>
<dbReference type="PROSITE" id="PS51471">
    <property type="entry name" value="FE2OG_OXY"/>
    <property type="match status" value="1"/>
</dbReference>
<dbReference type="Pfam" id="PF14226">
    <property type="entry name" value="DIOX_N"/>
    <property type="match status" value="1"/>
</dbReference>
<evidence type="ECO:0000256" key="1">
    <source>
        <dbReference type="ARBA" id="ARBA00008056"/>
    </source>
</evidence>
<evidence type="ECO:0000256" key="4">
    <source>
        <dbReference type="ARBA" id="ARBA00023004"/>
    </source>
</evidence>
<name>A0A7I8KDI2_SPIIN</name>
<evidence type="ECO:0000256" key="6">
    <source>
        <dbReference type="SAM" id="MobiDB-lite"/>
    </source>
</evidence>
<dbReference type="AlphaFoldDB" id="A0A7I8KDI2"/>
<evidence type="ECO:0000313" key="9">
    <source>
        <dbReference type="Proteomes" id="UP000663760"/>
    </source>
</evidence>
<keyword evidence="9" id="KW-1185">Reference proteome</keyword>
<dbReference type="EMBL" id="LR746267">
    <property type="protein sequence ID" value="CAA7395148.1"/>
    <property type="molecule type" value="Genomic_DNA"/>
</dbReference>
<dbReference type="InterPro" id="IPR026992">
    <property type="entry name" value="DIOX_N"/>
</dbReference>
<protein>
    <recommendedName>
        <fullName evidence="7">Fe2OG dioxygenase domain-containing protein</fullName>
    </recommendedName>
</protein>
<evidence type="ECO:0000259" key="7">
    <source>
        <dbReference type="PROSITE" id="PS51471"/>
    </source>
</evidence>
<sequence length="357" mass="39879">MATSDHQPQEEPRAAPPPMTVKELVDSGAVGSVVPPEYRSRDQDHAAVEVEIPTVDFLLLREGDDRQRRKTIRELGRACEEWGFFMVVNHGVPIGIIDAMLDAARGFFDLPEAEKREYAGNHVLDPIRCGTSFNPAVEDVKYWRDYFKLIVHPVFTSPSKPPGFSEALLGYATCVRKMTMELLRGISEALGLEQHCMERELDLYNGVQLVAGNLYPPCPQPELAMGLPPHSDHGLLTVLLQNGVGGLQVKHGGSWVHVRPAPCSFLVNTGDHMEIFSNGRIKSVLHRAVVNSWATRMSIAVVQGPSLETCVRPTPLLVKGVDRRMFRGMKYRDYVEFQQKNRLEEKSVLDVLRSTGD</sequence>
<dbReference type="SUPFAM" id="SSF51197">
    <property type="entry name" value="Clavaminate synthase-like"/>
    <property type="match status" value="1"/>
</dbReference>
<feature type="domain" description="Fe2OG dioxygenase" evidence="7">
    <location>
        <begin position="203"/>
        <end position="305"/>
    </location>
</feature>
<dbReference type="InterPro" id="IPR050295">
    <property type="entry name" value="Plant_2OG-oxidoreductases"/>
</dbReference>